<keyword evidence="3" id="KW-0732">Signal</keyword>
<feature type="compositionally biased region" description="Polar residues" evidence="1">
    <location>
        <begin position="451"/>
        <end position="466"/>
    </location>
</feature>
<feature type="signal peptide" evidence="3">
    <location>
        <begin position="1"/>
        <end position="25"/>
    </location>
</feature>
<dbReference type="Gene3D" id="2.120.10.70">
    <property type="entry name" value="Fucose-specific lectin"/>
    <property type="match status" value="1"/>
</dbReference>
<feature type="compositionally biased region" description="Low complexity" evidence="1">
    <location>
        <begin position="440"/>
        <end position="450"/>
    </location>
</feature>
<evidence type="ECO:0000313" key="4">
    <source>
        <dbReference type="EMBL" id="KAH7033493.1"/>
    </source>
</evidence>
<keyword evidence="5" id="KW-1185">Reference proteome</keyword>
<protein>
    <recommendedName>
        <fullName evidence="6">Fucose-specific lectin</fullName>
    </recommendedName>
</protein>
<evidence type="ECO:0008006" key="6">
    <source>
        <dbReference type="Google" id="ProtNLM"/>
    </source>
</evidence>
<comment type="caution">
    <text evidence="4">The sequence shown here is derived from an EMBL/GenBank/DDBJ whole genome shotgun (WGS) entry which is preliminary data.</text>
</comment>
<dbReference type="Proteomes" id="UP000756346">
    <property type="component" value="Unassembled WGS sequence"/>
</dbReference>
<organism evidence="4 5">
    <name type="scientific">Microdochium trichocladiopsis</name>
    <dbReference type="NCBI Taxonomy" id="1682393"/>
    <lineage>
        <taxon>Eukaryota</taxon>
        <taxon>Fungi</taxon>
        <taxon>Dikarya</taxon>
        <taxon>Ascomycota</taxon>
        <taxon>Pezizomycotina</taxon>
        <taxon>Sordariomycetes</taxon>
        <taxon>Xylariomycetidae</taxon>
        <taxon>Xylariales</taxon>
        <taxon>Microdochiaceae</taxon>
        <taxon>Microdochium</taxon>
    </lineage>
</organism>
<dbReference type="AlphaFoldDB" id="A0A9P9BS86"/>
<evidence type="ECO:0000256" key="1">
    <source>
        <dbReference type="SAM" id="MobiDB-lite"/>
    </source>
</evidence>
<feature type="chain" id="PRO_5040424946" description="Fucose-specific lectin" evidence="3">
    <location>
        <begin position="26"/>
        <end position="507"/>
    </location>
</feature>
<keyword evidence="2" id="KW-0812">Transmembrane</keyword>
<keyword evidence="2" id="KW-1133">Transmembrane helix</keyword>
<evidence type="ECO:0000313" key="5">
    <source>
        <dbReference type="Proteomes" id="UP000756346"/>
    </source>
</evidence>
<proteinExistence type="predicted"/>
<reference evidence="4" key="1">
    <citation type="journal article" date="2021" name="Nat. Commun.">
        <title>Genetic determinants of endophytism in the Arabidopsis root mycobiome.</title>
        <authorList>
            <person name="Mesny F."/>
            <person name="Miyauchi S."/>
            <person name="Thiergart T."/>
            <person name="Pickel B."/>
            <person name="Atanasova L."/>
            <person name="Karlsson M."/>
            <person name="Huettel B."/>
            <person name="Barry K.W."/>
            <person name="Haridas S."/>
            <person name="Chen C."/>
            <person name="Bauer D."/>
            <person name="Andreopoulos W."/>
            <person name="Pangilinan J."/>
            <person name="LaButti K."/>
            <person name="Riley R."/>
            <person name="Lipzen A."/>
            <person name="Clum A."/>
            <person name="Drula E."/>
            <person name="Henrissat B."/>
            <person name="Kohler A."/>
            <person name="Grigoriev I.V."/>
            <person name="Martin F.M."/>
            <person name="Hacquard S."/>
        </authorList>
    </citation>
    <scope>NUCLEOTIDE SEQUENCE</scope>
    <source>
        <strain evidence="4">MPI-CAGE-CH-0230</strain>
    </source>
</reference>
<dbReference type="EMBL" id="JAGTJQ010000004">
    <property type="protein sequence ID" value="KAH7033493.1"/>
    <property type="molecule type" value="Genomic_DNA"/>
</dbReference>
<dbReference type="SUPFAM" id="SSF89372">
    <property type="entry name" value="Fucose-specific lectin"/>
    <property type="match status" value="1"/>
</dbReference>
<feature type="transmembrane region" description="Helical" evidence="2">
    <location>
        <begin position="395"/>
        <end position="418"/>
    </location>
</feature>
<gene>
    <name evidence="4" type="ORF">B0I36DRAFT_109807</name>
</gene>
<dbReference type="GeneID" id="70177409"/>
<feature type="region of interest" description="Disordered" evidence="1">
    <location>
        <begin position="428"/>
        <end position="471"/>
    </location>
</feature>
<keyword evidence="2" id="KW-0472">Membrane</keyword>
<accession>A0A9P9BS86</accession>
<evidence type="ECO:0000256" key="2">
    <source>
        <dbReference type="SAM" id="Phobius"/>
    </source>
</evidence>
<evidence type="ECO:0000256" key="3">
    <source>
        <dbReference type="SAM" id="SignalP"/>
    </source>
</evidence>
<dbReference type="OrthoDB" id="4696326at2759"/>
<dbReference type="RefSeq" id="XP_046014325.1">
    <property type="nucleotide sequence ID" value="XM_046147863.1"/>
</dbReference>
<sequence>MACRLVRATVIFAASWTLLVGLAQAGAIAVWNPDVYAPQVIMQDDASGIIFSSRCNSNGSTIFPNDVSSALDIDKRLLPRRKSRLAAVGWWSEDGDQWAAIQHQTKDNAIVHSLWMCNADGQFDSMGQWIISYITPGVRPNTGLASVILSRNAGFRVYYQDNNNSTCALSYSAIQGVWKYDGVVSHDGAQGSAISAAWTTPEDIHIARPRGEHEIEVARLHNNVTWELSTFPTPLENVTTLSNSSTLVKSLPSDSTNSTEFALNTTVDASWTLEAWDGNTTSIWYTIDSANKSSIFYIGTDALVHQVEQVGESWRMAPAQNASVWPPADSRNSELGATYSILTGEAWLYYMSGGHMVAAYRSSNSQWEDARVLGKSNVTTAELQSQGGLTLQAKIGVGVGIGLGVSAIAGFLLFVVLLRRRQARVDEEKWQASSAKGSSEDGSAESPSSAWGSNWPRSSDGSQSPVSVWIPEAHSRPVHELEEQVRTHELADQERISVAIPEKAAQH</sequence>
<name>A0A9P9BS86_9PEZI</name>